<evidence type="ECO:0000313" key="2">
    <source>
        <dbReference type="EMBL" id="SHG21597.1"/>
    </source>
</evidence>
<organism evidence="2 3">
    <name type="scientific">Flavobacterium segetis</name>
    <dbReference type="NCBI Taxonomy" id="271157"/>
    <lineage>
        <taxon>Bacteria</taxon>
        <taxon>Pseudomonadati</taxon>
        <taxon>Bacteroidota</taxon>
        <taxon>Flavobacteriia</taxon>
        <taxon>Flavobacteriales</taxon>
        <taxon>Flavobacteriaceae</taxon>
        <taxon>Flavobacterium</taxon>
    </lineage>
</organism>
<sequence length="246" mass="26279">MMKQSLITLFIFLFISVATSAQTPEKISYQAIIRAPDNNLLINSNVSIKIIIHQGNPNGTAVYQETHNIISNNNGLVSLEIGMGKNVTGSFSTISWQSGSYFIETQVDLNGGSNYNIIGITQLLSVPYALHAKTAERLVGSSTTNSTKAAIRSFTSSRDVAVGDINNTIECTASSTLTLTSGFTTMTIGDTINLEAHNGAELTIFPSPGVTINYNTVIAKFTSVAGNVRFGLLRKSGLNSYIISGQ</sequence>
<keyword evidence="3" id="KW-1185">Reference proteome</keyword>
<keyword evidence="1" id="KW-0732">Signal</keyword>
<feature type="signal peptide" evidence="1">
    <location>
        <begin position="1"/>
        <end position="21"/>
    </location>
</feature>
<evidence type="ECO:0008006" key="4">
    <source>
        <dbReference type="Google" id="ProtNLM"/>
    </source>
</evidence>
<feature type="chain" id="PRO_5012274048" description="Adhesin domain-containing protein" evidence="1">
    <location>
        <begin position="22"/>
        <end position="246"/>
    </location>
</feature>
<evidence type="ECO:0000313" key="3">
    <source>
        <dbReference type="Proteomes" id="UP000184036"/>
    </source>
</evidence>
<evidence type="ECO:0000256" key="1">
    <source>
        <dbReference type="SAM" id="SignalP"/>
    </source>
</evidence>
<proteinExistence type="predicted"/>
<reference evidence="3" key="1">
    <citation type="submission" date="2016-11" db="EMBL/GenBank/DDBJ databases">
        <authorList>
            <person name="Varghese N."/>
            <person name="Submissions S."/>
        </authorList>
    </citation>
    <scope>NUCLEOTIDE SEQUENCE [LARGE SCALE GENOMIC DNA]</scope>
    <source>
        <strain evidence="3">DSM 19741</strain>
    </source>
</reference>
<dbReference type="STRING" id="271157.SAMN05444396_10639"/>
<accession>A0A1M5I0C1</accession>
<dbReference type="AlphaFoldDB" id="A0A1M5I0C1"/>
<name>A0A1M5I0C1_9FLAO</name>
<dbReference type="EMBL" id="FQWE01000006">
    <property type="protein sequence ID" value="SHG21597.1"/>
    <property type="molecule type" value="Genomic_DNA"/>
</dbReference>
<dbReference type="Proteomes" id="UP000184036">
    <property type="component" value="Unassembled WGS sequence"/>
</dbReference>
<gene>
    <name evidence="2" type="ORF">SAMN05444396_10639</name>
</gene>
<protein>
    <recommendedName>
        <fullName evidence="4">Adhesin domain-containing protein</fullName>
    </recommendedName>
</protein>